<evidence type="ECO:0008006" key="3">
    <source>
        <dbReference type="Google" id="ProtNLM"/>
    </source>
</evidence>
<dbReference type="SUPFAM" id="SSF53474">
    <property type="entry name" value="alpha/beta-Hydrolases"/>
    <property type="match status" value="1"/>
</dbReference>
<reference evidence="1 2" key="1">
    <citation type="submission" date="2021-04" db="EMBL/GenBank/DDBJ databases">
        <title>Characterization of the biosynthetic gene cluster of new lipopeptides with antitumor activity in the genome of the marine Streptomyces PHM034.</title>
        <authorList>
            <person name="Ceniceros A."/>
            <person name="Canedo L."/>
            <person name="Mendez C."/>
            <person name="Olano C."/>
            <person name="Schleissner C."/>
            <person name="Cuevas C."/>
            <person name="De La Calle F."/>
            <person name="Salas J.A."/>
        </authorList>
    </citation>
    <scope>NUCLEOTIDE SEQUENCE [LARGE SCALE GENOMIC DNA]</scope>
    <source>
        <strain evidence="1 2">PHM034</strain>
    </source>
</reference>
<evidence type="ECO:0000313" key="1">
    <source>
        <dbReference type="EMBL" id="MBR8642693.1"/>
    </source>
</evidence>
<name>A0A941J117_9ACTN</name>
<evidence type="ECO:0000313" key="2">
    <source>
        <dbReference type="Proteomes" id="UP000682308"/>
    </source>
</evidence>
<sequence length="280" mass="30313">MKRIVGIHGVGQHRPGLTVPQAASELAEVWLKALARGAASADARDLSVVYYADLLRMPGRQGGAQSLDDLETAEEESVRAWLRELDVPGGVPAGRATGFLRQSLAWLARSRGLGAQATEWFVSTFFREVHTYLQGYDGSARFRVRARIAETVAARRPDIVIAHSLGSVAAYEALWAYPHLEVDLLITLGSPLALPHAVFDRLEPEPVDGRGRRPPGVKQWVNLADPGDLVAIPPGGVEASFDGVDTDRSGTVAIHTFDFHFVANYLASPRVADLLRPGPD</sequence>
<accession>A0A941J117</accession>
<dbReference type="InterPro" id="IPR029058">
    <property type="entry name" value="AB_hydrolase_fold"/>
</dbReference>
<dbReference type="Proteomes" id="UP000682308">
    <property type="component" value="Unassembled WGS sequence"/>
</dbReference>
<organism evidence="1 2">
    <name type="scientific">Streptomyces tuirus</name>
    <dbReference type="NCBI Taxonomy" id="68278"/>
    <lineage>
        <taxon>Bacteria</taxon>
        <taxon>Bacillati</taxon>
        <taxon>Actinomycetota</taxon>
        <taxon>Actinomycetes</taxon>
        <taxon>Kitasatosporales</taxon>
        <taxon>Streptomycetaceae</taxon>
        <taxon>Streptomyces</taxon>
    </lineage>
</organism>
<keyword evidence="2" id="KW-1185">Reference proteome</keyword>
<proteinExistence type="predicted"/>
<comment type="caution">
    <text evidence="1">The sequence shown here is derived from an EMBL/GenBank/DDBJ whole genome shotgun (WGS) entry which is preliminary data.</text>
</comment>
<dbReference type="AlphaFoldDB" id="A0A941J117"/>
<gene>
    <name evidence="1" type="ORF">KEF29_33700</name>
</gene>
<protein>
    <recommendedName>
        <fullName evidence="3">Serine peptidase</fullName>
    </recommendedName>
</protein>
<dbReference type="EMBL" id="JAGTPG010000002">
    <property type="protein sequence ID" value="MBR8642693.1"/>
    <property type="molecule type" value="Genomic_DNA"/>
</dbReference>